<dbReference type="FunFam" id="3.10.50.40:FF:000006">
    <property type="entry name" value="Peptidyl-prolyl cis-trans isomerase"/>
    <property type="match status" value="1"/>
</dbReference>
<evidence type="ECO:0000256" key="6">
    <source>
        <dbReference type="SAM" id="MobiDB-lite"/>
    </source>
</evidence>
<keyword evidence="3 5" id="KW-0697">Rotamase</keyword>
<feature type="compositionally biased region" description="Polar residues" evidence="6">
    <location>
        <begin position="280"/>
        <end position="291"/>
    </location>
</feature>
<gene>
    <name evidence="8" type="ORF">Din_036157</name>
</gene>
<dbReference type="Pfam" id="PF17800">
    <property type="entry name" value="NPL"/>
    <property type="match status" value="1"/>
</dbReference>
<feature type="compositionally biased region" description="Basic and acidic residues" evidence="6">
    <location>
        <begin position="221"/>
        <end position="256"/>
    </location>
</feature>
<dbReference type="PANTHER" id="PTHR43811:SF19">
    <property type="entry name" value="39 KDA FK506-BINDING NUCLEAR PROTEIN"/>
    <property type="match status" value="1"/>
</dbReference>
<dbReference type="GO" id="GO:0003755">
    <property type="term" value="F:peptidyl-prolyl cis-trans isomerase activity"/>
    <property type="evidence" value="ECO:0007669"/>
    <property type="project" value="UniProtKB-KW"/>
</dbReference>
<dbReference type="PANTHER" id="PTHR43811">
    <property type="entry name" value="FKBP-TYPE PEPTIDYL-PROLYL CIS-TRANS ISOMERASE FKPA"/>
    <property type="match status" value="1"/>
</dbReference>
<dbReference type="EMBL" id="GHES01036157">
    <property type="protein sequence ID" value="MPA66716.1"/>
    <property type="molecule type" value="Transcribed_RNA"/>
</dbReference>
<evidence type="ECO:0000256" key="5">
    <source>
        <dbReference type="PROSITE-ProRule" id="PRU00277"/>
    </source>
</evidence>
<feature type="compositionally biased region" description="Basic residues" evidence="6">
    <location>
        <begin position="298"/>
        <end position="308"/>
    </location>
</feature>
<name>A0A5B7BEQ9_DAVIN</name>
<organism evidence="8">
    <name type="scientific">Davidia involucrata</name>
    <name type="common">Dove tree</name>
    <dbReference type="NCBI Taxonomy" id="16924"/>
    <lineage>
        <taxon>Eukaryota</taxon>
        <taxon>Viridiplantae</taxon>
        <taxon>Streptophyta</taxon>
        <taxon>Embryophyta</taxon>
        <taxon>Tracheophyta</taxon>
        <taxon>Spermatophyta</taxon>
        <taxon>Magnoliopsida</taxon>
        <taxon>eudicotyledons</taxon>
        <taxon>Gunneridae</taxon>
        <taxon>Pentapetalae</taxon>
        <taxon>asterids</taxon>
        <taxon>Cornales</taxon>
        <taxon>Nyssaceae</taxon>
        <taxon>Davidia</taxon>
    </lineage>
</organism>
<dbReference type="PROSITE" id="PS50059">
    <property type="entry name" value="FKBP_PPIASE"/>
    <property type="match status" value="1"/>
</dbReference>
<reference evidence="8" key="1">
    <citation type="submission" date="2019-08" db="EMBL/GenBank/DDBJ databases">
        <title>Reference gene set and small RNA set construction with multiple tissues from Davidia involucrata Baill.</title>
        <authorList>
            <person name="Yang H."/>
            <person name="Zhou C."/>
            <person name="Li G."/>
            <person name="Wang J."/>
            <person name="Gao P."/>
            <person name="Wang M."/>
            <person name="Wang R."/>
            <person name="Zhao Y."/>
        </authorList>
    </citation>
    <scope>NUCLEOTIDE SEQUENCE</scope>
    <source>
        <tissue evidence="8">Mixed with DoveR01_LX</tissue>
    </source>
</reference>
<dbReference type="EC" id="5.2.1.8" evidence="2 5"/>
<dbReference type="Gene3D" id="3.10.50.40">
    <property type="match status" value="1"/>
</dbReference>
<evidence type="ECO:0000256" key="2">
    <source>
        <dbReference type="ARBA" id="ARBA00013194"/>
    </source>
</evidence>
<evidence type="ECO:0000256" key="1">
    <source>
        <dbReference type="ARBA" id="ARBA00000971"/>
    </source>
</evidence>
<dbReference type="Pfam" id="PF00254">
    <property type="entry name" value="FKBP_C"/>
    <property type="match status" value="1"/>
</dbReference>
<sequence>MAFWGIEVKPGIPYTHRFDNERGRLHVSQATLGDFSSEKKSIVQCNVGDKRPPIYLCSLLPERIETCPLNLEFEEDDEVTFSVIGPNSIHLSGFFLSESHDTCRDGYESDSYEDIAETESDESTDYDTEDEYEDDFIDDDLDMFPPSPVRNSGVVIEELVDEKPANANENGISKRPKKKNRLRATDDNDNSQQQIVVKSGAHVPVLESEDEDGFPISSPRKSKDDVLNTKGKAEEIKDKRIDEETKRKKAKDDPGHAKKLKRKVGAIVQDGEQERESGQPDDSSLATTQVAPENDVKQKKKKRNKKAGGKKEDGEAQETGIGSKNNGQLEETTTRDMNQALPVGKEHDEKLTTEKSLDIDADSTADENHSKEKKKKKKKEKSKKQETKANASVEQTVIDKDGSTMEIEEKTEAKPFQVRSFPNGLVIEELAMGKPDGKRASPGKKVSVHYIGKLKKNGKIFDSNVGRAPFKFRLGVGQVIKGWDVGVNGMRVGDKRRLTIPPAMGYGARGAGGAIPPNSWLAFDVELVDVR</sequence>
<dbReference type="InterPro" id="IPR001179">
    <property type="entry name" value="PPIase_FKBP_dom"/>
</dbReference>
<feature type="compositionally biased region" description="Acidic residues" evidence="6">
    <location>
        <begin position="108"/>
        <end position="129"/>
    </location>
</feature>
<dbReference type="SUPFAM" id="SSF54534">
    <property type="entry name" value="FKBP-like"/>
    <property type="match status" value="1"/>
</dbReference>
<evidence type="ECO:0000256" key="3">
    <source>
        <dbReference type="ARBA" id="ARBA00023110"/>
    </source>
</evidence>
<accession>A0A5B7BEQ9</accession>
<evidence type="ECO:0000256" key="4">
    <source>
        <dbReference type="ARBA" id="ARBA00023235"/>
    </source>
</evidence>
<feature type="region of interest" description="Disordered" evidence="6">
    <location>
        <begin position="161"/>
        <end position="394"/>
    </location>
</feature>
<comment type="catalytic activity">
    <reaction evidence="1 5">
        <text>[protein]-peptidylproline (omega=180) = [protein]-peptidylproline (omega=0)</text>
        <dbReference type="Rhea" id="RHEA:16237"/>
        <dbReference type="Rhea" id="RHEA-COMP:10747"/>
        <dbReference type="Rhea" id="RHEA-COMP:10748"/>
        <dbReference type="ChEBI" id="CHEBI:83833"/>
        <dbReference type="ChEBI" id="CHEBI:83834"/>
        <dbReference type="EC" id="5.2.1.8"/>
    </reaction>
</comment>
<dbReference type="Gene3D" id="2.60.120.340">
    <property type="entry name" value="Nucleoplasmin core domain"/>
    <property type="match status" value="1"/>
</dbReference>
<feature type="compositionally biased region" description="Polar residues" evidence="6">
    <location>
        <begin position="320"/>
        <end position="337"/>
    </location>
</feature>
<dbReference type="AlphaFoldDB" id="A0A5B7BEQ9"/>
<feature type="compositionally biased region" description="Basic and acidic residues" evidence="6">
    <location>
        <begin position="344"/>
        <end position="358"/>
    </location>
</feature>
<keyword evidence="4 5" id="KW-0413">Isomerase</keyword>
<dbReference type="InterPro" id="IPR041232">
    <property type="entry name" value="NPL"/>
</dbReference>
<proteinExistence type="predicted"/>
<dbReference type="InterPro" id="IPR046357">
    <property type="entry name" value="PPIase_dom_sf"/>
</dbReference>
<protein>
    <recommendedName>
        <fullName evidence="2 5">peptidylprolyl isomerase</fullName>
        <ecNumber evidence="2 5">5.2.1.8</ecNumber>
    </recommendedName>
</protein>
<dbReference type="GO" id="GO:0005634">
    <property type="term" value="C:nucleus"/>
    <property type="evidence" value="ECO:0007669"/>
    <property type="project" value="UniProtKB-ARBA"/>
</dbReference>
<feature type="region of interest" description="Disordered" evidence="6">
    <location>
        <begin position="105"/>
        <end position="129"/>
    </location>
</feature>
<evidence type="ECO:0000313" key="8">
    <source>
        <dbReference type="EMBL" id="MPA66716.1"/>
    </source>
</evidence>
<feature type="domain" description="PPIase FKBP-type" evidence="7">
    <location>
        <begin position="443"/>
        <end position="531"/>
    </location>
</feature>
<feature type="compositionally biased region" description="Basic residues" evidence="6">
    <location>
        <begin position="371"/>
        <end position="382"/>
    </location>
</feature>
<evidence type="ECO:0000259" key="7">
    <source>
        <dbReference type="PROSITE" id="PS50059"/>
    </source>
</evidence>